<organism evidence="3 4">
    <name type="scientific">Astyanax mexicanus</name>
    <name type="common">Blind cave fish</name>
    <name type="synonym">Astyanax fasciatus mexicanus</name>
    <dbReference type="NCBI Taxonomy" id="7994"/>
    <lineage>
        <taxon>Eukaryota</taxon>
        <taxon>Metazoa</taxon>
        <taxon>Chordata</taxon>
        <taxon>Craniata</taxon>
        <taxon>Vertebrata</taxon>
        <taxon>Euteleostomi</taxon>
        <taxon>Actinopterygii</taxon>
        <taxon>Neopterygii</taxon>
        <taxon>Teleostei</taxon>
        <taxon>Ostariophysi</taxon>
        <taxon>Characiformes</taxon>
        <taxon>Characoidei</taxon>
        <taxon>Acestrorhamphidae</taxon>
        <taxon>Acestrorhamphinae</taxon>
        <taxon>Astyanax</taxon>
    </lineage>
</organism>
<dbReference type="CDD" id="cd00037">
    <property type="entry name" value="CLECT"/>
    <property type="match status" value="1"/>
</dbReference>
<sequence>MKVWIVSMLLCAAFTLQITGAAVISPKEAAEIPPENFPEISPGNIIEIPPEEAAEISPEEAAEISPEEAAEIFPEEAAEISPEEAAEISPEEAAEIYSEEAEVAEYEQNLLNGPLDDDMVQESDPLDSVLGRSVICPPGWFRHGARCFLLVKSGYTWLNAETHCVNNQASLASVQSPSEYNFLQSLLTVSGYSAAWIGAYNFLGTWMWKDNTGFYYTNWQSQSSVSSYPCAYMRSSGGWSNTNCASGYVFFCAMNPSTC</sequence>
<feature type="domain" description="C-type lectin" evidence="2">
    <location>
        <begin position="143"/>
        <end position="253"/>
    </location>
</feature>
<evidence type="ECO:0000313" key="4">
    <source>
        <dbReference type="Proteomes" id="UP000694621"/>
    </source>
</evidence>
<feature type="signal peptide" evidence="1">
    <location>
        <begin position="1"/>
        <end position="21"/>
    </location>
</feature>
<dbReference type="PROSITE" id="PS50041">
    <property type="entry name" value="C_TYPE_LECTIN_2"/>
    <property type="match status" value="1"/>
</dbReference>
<dbReference type="InterPro" id="IPR050111">
    <property type="entry name" value="C-type_lectin/snaclec_domain"/>
</dbReference>
<proteinExistence type="predicted"/>
<dbReference type="InterPro" id="IPR016187">
    <property type="entry name" value="CTDL_fold"/>
</dbReference>
<dbReference type="Gene3D" id="3.10.100.10">
    <property type="entry name" value="Mannose-Binding Protein A, subunit A"/>
    <property type="match status" value="1"/>
</dbReference>
<evidence type="ECO:0000256" key="1">
    <source>
        <dbReference type="SAM" id="SignalP"/>
    </source>
</evidence>
<reference evidence="3" key="1">
    <citation type="submission" date="2025-08" db="UniProtKB">
        <authorList>
            <consortium name="Ensembl"/>
        </authorList>
    </citation>
    <scope>IDENTIFICATION</scope>
</reference>
<evidence type="ECO:0000259" key="2">
    <source>
        <dbReference type="PROSITE" id="PS50041"/>
    </source>
</evidence>
<dbReference type="InterPro" id="IPR016186">
    <property type="entry name" value="C-type_lectin-like/link_sf"/>
</dbReference>
<dbReference type="InterPro" id="IPR001304">
    <property type="entry name" value="C-type_lectin-like"/>
</dbReference>
<dbReference type="Proteomes" id="UP000694621">
    <property type="component" value="Unplaced"/>
</dbReference>
<protein>
    <recommendedName>
        <fullName evidence="2">C-type lectin domain-containing protein</fullName>
    </recommendedName>
</protein>
<dbReference type="SMART" id="SM00034">
    <property type="entry name" value="CLECT"/>
    <property type="match status" value="1"/>
</dbReference>
<dbReference type="AlphaFoldDB" id="A0A8B9KMY5"/>
<dbReference type="Ensembl" id="ENSAMXT00005042509.1">
    <property type="protein sequence ID" value="ENSAMXP00005039036.1"/>
    <property type="gene ID" value="ENSAMXG00005018454.1"/>
</dbReference>
<feature type="chain" id="PRO_5034259206" description="C-type lectin domain-containing protein" evidence="1">
    <location>
        <begin position="22"/>
        <end position="259"/>
    </location>
</feature>
<dbReference type="PANTHER" id="PTHR22803">
    <property type="entry name" value="MANNOSE, PHOSPHOLIPASE, LECTIN RECEPTOR RELATED"/>
    <property type="match status" value="1"/>
</dbReference>
<evidence type="ECO:0000313" key="3">
    <source>
        <dbReference type="Ensembl" id="ENSAMXP00005039036.1"/>
    </source>
</evidence>
<dbReference type="SUPFAM" id="SSF56436">
    <property type="entry name" value="C-type lectin-like"/>
    <property type="match status" value="1"/>
</dbReference>
<name>A0A8B9KMY5_ASTMX</name>
<dbReference type="Pfam" id="PF00059">
    <property type="entry name" value="Lectin_C"/>
    <property type="match status" value="1"/>
</dbReference>
<keyword evidence="1" id="KW-0732">Signal</keyword>
<accession>A0A8B9KMY5</accession>